<feature type="domain" description="Bacterial type II secretion system protein E" evidence="4">
    <location>
        <begin position="203"/>
        <end position="217"/>
    </location>
</feature>
<dbReference type="RefSeq" id="WP_185425164.1">
    <property type="nucleotide sequence ID" value="NZ_JAARRL010000006.1"/>
</dbReference>
<comment type="similarity">
    <text evidence="1">Belongs to the GSP E family.</text>
</comment>
<protein>
    <submittedName>
        <fullName evidence="5">Flp pilus assembly complex ATPase component TadA</fullName>
    </submittedName>
</protein>
<dbReference type="EMBL" id="JAARRL010000006">
    <property type="protein sequence ID" value="MBC1500092.1"/>
    <property type="molecule type" value="Genomic_DNA"/>
</dbReference>
<reference evidence="5 6" key="1">
    <citation type="submission" date="2020-03" db="EMBL/GenBank/DDBJ databases">
        <title>Soil Listeria distribution.</title>
        <authorList>
            <person name="Liao J."/>
            <person name="Wiedmann M."/>
        </authorList>
    </citation>
    <scope>NUCLEOTIDE SEQUENCE [LARGE SCALE GENOMIC DNA]</scope>
    <source>
        <strain evidence="5 6">FSL L7-1523</strain>
    </source>
</reference>
<dbReference type="InterPro" id="IPR047667">
    <property type="entry name" value="ATPase_ComGA"/>
</dbReference>
<organism evidence="5 6">
    <name type="scientific">Listeria weihenstephanensis</name>
    <dbReference type="NCBI Taxonomy" id="1006155"/>
    <lineage>
        <taxon>Bacteria</taxon>
        <taxon>Bacillati</taxon>
        <taxon>Bacillota</taxon>
        <taxon>Bacilli</taxon>
        <taxon>Bacillales</taxon>
        <taxon>Listeriaceae</taxon>
        <taxon>Listeria</taxon>
    </lineage>
</organism>
<dbReference type="InterPro" id="IPR027417">
    <property type="entry name" value="P-loop_NTPase"/>
</dbReference>
<dbReference type="CDD" id="cd01129">
    <property type="entry name" value="PulE-GspE-like"/>
    <property type="match status" value="1"/>
</dbReference>
<comment type="caution">
    <text evidence="5">The sequence shown here is derived from an EMBL/GenBank/DDBJ whole genome shotgun (WGS) entry which is preliminary data.</text>
</comment>
<dbReference type="Gene3D" id="3.30.450.90">
    <property type="match status" value="1"/>
</dbReference>
<dbReference type="InterPro" id="IPR001482">
    <property type="entry name" value="T2SS/T4SS_dom"/>
</dbReference>
<dbReference type="GO" id="GO:0005886">
    <property type="term" value="C:plasma membrane"/>
    <property type="evidence" value="ECO:0007669"/>
    <property type="project" value="TreeGrafter"/>
</dbReference>
<evidence type="ECO:0000313" key="5">
    <source>
        <dbReference type="EMBL" id="MBC1500092.1"/>
    </source>
</evidence>
<dbReference type="PROSITE" id="PS00662">
    <property type="entry name" value="T2SP_E"/>
    <property type="match status" value="1"/>
</dbReference>
<dbReference type="Pfam" id="PF00437">
    <property type="entry name" value="T2SSE"/>
    <property type="match status" value="1"/>
</dbReference>
<dbReference type="GO" id="GO:0005524">
    <property type="term" value="F:ATP binding"/>
    <property type="evidence" value="ECO:0007669"/>
    <property type="project" value="UniProtKB-KW"/>
</dbReference>
<evidence type="ECO:0000256" key="2">
    <source>
        <dbReference type="ARBA" id="ARBA00022741"/>
    </source>
</evidence>
<dbReference type="PANTHER" id="PTHR30258">
    <property type="entry name" value="TYPE II SECRETION SYSTEM PROTEIN GSPE-RELATED"/>
    <property type="match status" value="1"/>
</dbReference>
<dbReference type="AlphaFoldDB" id="A0A841Z627"/>
<dbReference type="PANTHER" id="PTHR30258:SF2">
    <property type="entry name" value="COMG OPERON PROTEIN 1"/>
    <property type="match status" value="1"/>
</dbReference>
<accession>A0A841Z627</accession>
<evidence type="ECO:0000313" key="6">
    <source>
        <dbReference type="Proteomes" id="UP000564536"/>
    </source>
</evidence>
<dbReference type="GO" id="GO:0016887">
    <property type="term" value="F:ATP hydrolysis activity"/>
    <property type="evidence" value="ECO:0007669"/>
    <property type="project" value="TreeGrafter"/>
</dbReference>
<dbReference type="Gene3D" id="3.40.50.300">
    <property type="entry name" value="P-loop containing nucleotide triphosphate hydrolases"/>
    <property type="match status" value="1"/>
</dbReference>
<dbReference type="SUPFAM" id="SSF52540">
    <property type="entry name" value="P-loop containing nucleoside triphosphate hydrolases"/>
    <property type="match status" value="1"/>
</dbReference>
<gene>
    <name evidence="5" type="primary">tadA</name>
    <name evidence="5" type="ORF">HB943_05700</name>
</gene>
<evidence type="ECO:0000256" key="1">
    <source>
        <dbReference type="ARBA" id="ARBA00006611"/>
    </source>
</evidence>
<evidence type="ECO:0000256" key="3">
    <source>
        <dbReference type="ARBA" id="ARBA00022840"/>
    </source>
</evidence>
<keyword evidence="3" id="KW-0067">ATP-binding</keyword>
<evidence type="ECO:0000259" key="4">
    <source>
        <dbReference type="PROSITE" id="PS00662"/>
    </source>
</evidence>
<keyword evidence="2" id="KW-0547">Nucleotide-binding</keyword>
<sequence length="339" mass="38438">MIQELANALLNQSMLLSASDIHLIPYEANYRILFRINGRLQFFHSLTLDKGERLLSHLKYRGFMDISETRKPQSGSFQALVHDNNVSVRLATIPNFRFIESMVIRVFSEQKIIPFCNSTVFHPIANQILSSAKHNTGLLLFSGSTGSGKTSSMYSLAHSLSQEEPLQVITIEDPVERPMSSFLQVQINEKAGLDYAEIIRATLRHDPDILIVGEIRDTHTAKMVIRSALTGHLVLSTVHADNTYGVLSRLLELGVDKEELRQCLIGISYQQLKDLHCIFCERKCHTLCNHLPRKRTALYEFLEKENINQFFSTTVEPTLSSNIAHQIKKGGYYGFFSPQ</sequence>
<dbReference type="NCBIfam" id="NF041000">
    <property type="entry name" value="ATPase_ComGA"/>
    <property type="match status" value="1"/>
</dbReference>
<dbReference type="Proteomes" id="UP000564536">
    <property type="component" value="Unassembled WGS sequence"/>
</dbReference>
<name>A0A841Z627_9LIST</name>
<proteinExistence type="inferred from homology"/>